<reference evidence="1" key="1">
    <citation type="submission" date="2014-08" db="EMBL/GenBank/DDBJ databases">
        <title>Comparative genomics of the Paenibacillus odorifer group.</title>
        <authorList>
            <person name="den Bakker H.C."/>
            <person name="Tsai Y.-C.Y.-C."/>
            <person name="Martin N."/>
            <person name="Korlach J."/>
            <person name="Wiedmann M."/>
        </authorList>
    </citation>
    <scope>NUCLEOTIDE SEQUENCE [LARGE SCALE GENOMIC DNA]</scope>
    <source>
        <strain evidence="1">DSM 13188</strain>
    </source>
</reference>
<dbReference type="AlphaFoldDB" id="A0A089LAY6"/>
<dbReference type="KEGG" id="pbd:PBOR_04645"/>
<dbReference type="EMBL" id="CP009285">
    <property type="protein sequence ID" value="AIQ56303.1"/>
    <property type="molecule type" value="Genomic_DNA"/>
</dbReference>
<sequence length="139" mass="15376">MRLYVTVKSLGKRKPVLARQELLLQGTPATLQELITEIVALQVQGLADKQGRGEIIPYLTGSEIHEQGENGKVGFGTVYNSELPDTGEAVAAALLAFEDGLYKVFLEEQECALLEEPLQIQEGDELVFIRFTMLAGRLW</sequence>
<dbReference type="OrthoDB" id="9808343at2"/>
<accession>A0A089LAY6</accession>
<gene>
    <name evidence="1" type="ORF">PBOR_04645</name>
</gene>
<evidence type="ECO:0000313" key="1">
    <source>
        <dbReference type="EMBL" id="AIQ56303.1"/>
    </source>
</evidence>
<dbReference type="Proteomes" id="UP000029518">
    <property type="component" value="Chromosome"/>
</dbReference>
<protein>
    <submittedName>
        <fullName evidence="1">Uncharacterized protein</fullName>
    </submittedName>
</protein>
<dbReference type="HOGENOM" id="CLU_149983_0_0_9"/>
<keyword evidence="2" id="KW-1185">Reference proteome</keyword>
<dbReference type="RefSeq" id="WP_042210656.1">
    <property type="nucleotide sequence ID" value="NZ_CP009285.1"/>
</dbReference>
<evidence type="ECO:0000313" key="2">
    <source>
        <dbReference type="Proteomes" id="UP000029518"/>
    </source>
</evidence>
<name>A0A089LAY6_PAEBO</name>
<organism evidence="1 2">
    <name type="scientific">Paenibacillus borealis</name>
    <dbReference type="NCBI Taxonomy" id="160799"/>
    <lineage>
        <taxon>Bacteria</taxon>
        <taxon>Bacillati</taxon>
        <taxon>Bacillota</taxon>
        <taxon>Bacilli</taxon>
        <taxon>Bacillales</taxon>
        <taxon>Paenibacillaceae</taxon>
        <taxon>Paenibacillus</taxon>
    </lineage>
</organism>
<proteinExistence type="predicted"/>